<dbReference type="Pfam" id="PF00392">
    <property type="entry name" value="GntR"/>
    <property type="match status" value="1"/>
</dbReference>
<dbReference type="GO" id="GO:0003677">
    <property type="term" value="F:DNA binding"/>
    <property type="evidence" value="ECO:0007669"/>
    <property type="project" value="UniProtKB-KW"/>
</dbReference>
<evidence type="ECO:0000313" key="6">
    <source>
        <dbReference type="Proteomes" id="UP000824242"/>
    </source>
</evidence>
<dbReference type="InterPro" id="IPR050679">
    <property type="entry name" value="Bact_HTH_transcr_reg"/>
</dbReference>
<dbReference type="PANTHER" id="PTHR44846">
    <property type="entry name" value="MANNOSYL-D-GLYCERATE TRANSPORT/METABOLISM SYSTEM REPRESSOR MNGR-RELATED"/>
    <property type="match status" value="1"/>
</dbReference>
<dbReference type="GO" id="GO:0045892">
    <property type="term" value="P:negative regulation of DNA-templated transcription"/>
    <property type="evidence" value="ECO:0007669"/>
    <property type="project" value="TreeGrafter"/>
</dbReference>
<evidence type="ECO:0000256" key="1">
    <source>
        <dbReference type="ARBA" id="ARBA00023015"/>
    </source>
</evidence>
<dbReference type="PRINTS" id="PR00035">
    <property type="entry name" value="HTHGNTR"/>
</dbReference>
<accession>A0A9D1DFL9</accession>
<keyword evidence="3" id="KW-0804">Transcription</keyword>
<sequence>MDVHTMFLSLDKEAQTPLYYQIKQQILHHISTGALGLGDLLPPEAEICEKLQISRPTVRQAMGDLVAEGYLTRRKGIGTFVSRPKIEGGFFQKLQSFDEEMRQKGLVPSTKVLRLNPMEGVPSICEKLQIQPDDKLIFLERLRFANGEPIVWVETYLPYARFPRLLSVDFERQSLYKELEHSYLCPVERVVREIEAVNASAQEADLLRIPKNAALCFVKTIAYDYNGIPVEYSRAHYRGDRNRFSVELHRS</sequence>
<evidence type="ECO:0000259" key="4">
    <source>
        <dbReference type="PROSITE" id="PS50949"/>
    </source>
</evidence>
<dbReference type="InterPro" id="IPR028978">
    <property type="entry name" value="Chorismate_lyase_/UTRA_dom_sf"/>
</dbReference>
<protein>
    <submittedName>
        <fullName evidence="5">GntR family transcriptional regulator</fullName>
    </submittedName>
</protein>
<evidence type="ECO:0000256" key="3">
    <source>
        <dbReference type="ARBA" id="ARBA00023163"/>
    </source>
</evidence>
<dbReference type="EMBL" id="DVGZ01000055">
    <property type="protein sequence ID" value="HIR47114.1"/>
    <property type="molecule type" value="Genomic_DNA"/>
</dbReference>
<dbReference type="GO" id="GO:0003700">
    <property type="term" value="F:DNA-binding transcription factor activity"/>
    <property type="evidence" value="ECO:0007669"/>
    <property type="project" value="InterPro"/>
</dbReference>
<dbReference type="InterPro" id="IPR036388">
    <property type="entry name" value="WH-like_DNA-bd_sf"/>
</dbReference>
<reference evidence="5" key="2">
    <citation type="journal article" date="2021" name="PeerJ">
        <title>Extensive microbial diversity within the chicken gut microbiome revealed by metagenomics and culture.</title>
        <authorList>
            <person name="Gilroy R."/>
            <person name="Ravi A."/>
            <person name="Getino M."/>
            <person name="Pursley I."/>
            <person name="Horton D.L."/>
            <person name="Alikhan N.F."/>
            <person name="Baker D."/>
            <person name="Gharbi K."/>
            <person name="Hall N."/>
            <person name="Watson M."/>
            <person name="Adriaenssens E.M."/>
            <person name="Foster-Nyarko E."/>
            <person name="Jarju S."/>
            <person name="Secka A."/>
            <person name="Antonio M."/>
            <person name="Oren A."/>
            <person name="Chaudhuri R.R."/>
            <person name="La Ragione R."/>
            <person name="Hildebrand F."/>
            <person name="Pallen M.J."/>
        </authorList>
    </citation>
    <scope>NUCLEOTIDE SEQUENCE</scope>
    <source>
        <strain evidence="5">ChiSxjej1B13-7958</strain>
    </source>
</reference>
<reference evidence="5" key="1">
    <citation type="submission" date="2020-10" db="EMBL/GenBank/DDBJ databases">
        <authorList>
            <person name="Gilroy R."/>
        </authorList>
    </citation>
    <scope>NUCLEOTIDE SEQUENCE</scope>
    <source>
        <strain evidence="5">ChiSxjej1B13-7958</strain>
    </source>
</reference>
<dbReference type="Gene3D" id="1.10.10.10">
    <property type="entry name" value="Winged helix-like DNA-binding domain superfamily/Winged helix DNA-binding domain"/>
    <property type="match status" value="1"/>
</dbReference>
<dbReference type="Pfam" id="PF07702">
    <property type="entry name" value="UTRA"/>
    <property type="match status" value="1"/>
</dbReference>
<evidence type="ECO:0000313" key="5">
    <source>
        <dbReference type="EMBL" id="HIR47114.1"/>
    </source>
</evidence>
<name>A0A9D1DFL9_9FIRM</name>
<keyword evidence="1" id="KW-0805">Transcription regulation</keyword>
<keyword evidence="2" id="KW-0238">DNA-binding</keyword>
<proteinExistence type="predicted"/>
<evidence type="ECO:0000256" key="2">
    <source>
        <dbReference type="ARBA" id="ARBA00023125"/>
    </source>
</evidence>
<dbReference type="Gene3D" id="3.40.1410.10">
    <property type="entry name" value="Chorismate lyase-like"/>
    <property type="match status" value="1"/>
</dbReference>
<feature type="domain" description="HTH gntR-type" evidence="4">
    <location>
        <begin position="16"/>
        <end position="84"/>
    </location>
</feature>
<dbReference type="CDD" id="cd07377">
    <property type="entry name" value="WHTH_GntR"/>
    <property type="match status" value="1"/>
</dbReference>
<dbReference type="SMART" id="SM00345">
    <property type="entry name" value="HTH_GNTR"/>
    <property type="match status" value="1"/>
</dbReference>
<comment type="caution">
    <text evidence="5">The sequence shown here is derived from an EMBL/GenBank/DDBJ whole genome shotgun (WGS) entry which is preliminary data.</text>
</comment>
<organism evidence="5 6">
    <name type="scientific">Candidatus Caccousia avicola</name>
    <dbReference type="NCBI Taxonomy" id="2840721"/>
    <lineage>
        <taxon>Bacteria</taxon>
        <taxon>Bacillati</taxon>
        <taxon>Bacillota</taxon>
        <taxon>Clostridia</taxon>
        <taxon>Eubacteriales</taxon>
        <taxon>Oscillospiraceae</taxon>
        <taxon>Oscillospiraceae incertae sedis</taxon>
        <taxon>Candidatus Caccousia</taxon>
    </lineage>
</organism>
<dbReference type="PANTHER" id="PTHR44846:SF1">
    <property type="entry name" value="MANNOSYL-D-GLYCERATE TRANSPORT_METABOLISM SYSTEM REPRESSOR MNGR-RELATED"/>
    <property type="match status" value="1"/>
</dbReference>
<gene>
    <name evidence="5" type="ORF">IAB89_05570</name>
</gene>
<dbReference type="SUPFAM" id="SSF46785">
    <property type="entry name" value="Winged helix' DNA-binding domain"/>
    <property type="match status" value="1"/>
</dbReference>
<dbReference type="SMART" id="SM00866">
    <property type="entry name" value="UTRA"/>
    <property type="match status" value="1"/>
</dbReference>
<dbReference type="InterPro" id="IPR011663">
    <property type="entry name" value="UTRA"/>
</dbReference>
<dbReference type="FunFam" id="1.10.10.10:FF:000079">
    <property type="entry name" value="GntR family transcriptional regulator"/>
    <property type="match status" value="1"/>
</dbReference>
<dbReference type="InterPro" id="IPR000524">
    <property type="entry name" value="Tscrpt_reg_HTH_GntR"/>
</dbReference>
<dbReference type="PROSITE" id="PS50949">
    <property type="entry name" value="HTH_GNTR"/>
    <property type="match status" value="1"/>
</dbReference>
<dbReference type="InterPro" id="IPR036390">
    <property type="entry name" value="WH_DNA-bd_sf"/>
</dbReference>
<dbReference type="Proteomes" id="UP000824242">
    <property type="component" value="Unassembled WGS sequence"/>
</dbReference>
<dbReference type="AlphaFoldDB" id="A0A9D1DFL9"/>
<dbReference type="SUPFAM" id="SSF64288">
    <property type="entry name" value="Chorismate lyase-like"/>
    <property type="match status" value="1"/>
</dbReference>